<proteinExistence type="predicted"/>
<evidence type="ECO:0000256" key="1">
    <source>
        <dbReference type="SAM" id="MobiDB-lite"/>
    </source>
</evidence>
<protein>
    <submittedName>
        <fullName evidence="2">Uncharacterized protein</fullName>
    </submittedName>
</protein>
<accession>A0A7R9F7L8</accession>
<organism evidence="2">
    <name type="scientific">Timema bartmani</name>
    <dbReference type="NCBI Taxonomy" id="61472"/>
    <lineage>
        <taxon>Eukaryota</taxon>
        <taxon>Metazoa</taxon>
        <taxon>Ecdysozoa</taxon>
        <taxon>Arthropoda</taxon>
        <taxon>Hexapoda</taxon>
        <taxon>Insecta</taxon>
        <taxon>Pterygota</taxon>
        <taxon>Neoptera</taxon>
        <taxon>Polyneoptera</taxon>
        <taxon>Phasmatodea</taxon>
        <taxon>Timematodea</taxon>
        <taxon>Timematoidea</taxon>
        <taxon>Timematidae</taxon>
        <taxon>Timema</taxon>
    </lineage>
</organism>
<sequence>MLVYAVKELTAETKVIGDTLKEIVETLNKKLMKTTATYFLDILGDQLERPTNRASKFAMYAGHVCRPKLMAASLISSTSKLPQGMDTPGQGQEADDSSSEHSVCSVTASPLVVYSHWGNFTCQ</sequence>
<reference evidence="2" key="1">
    <citation type="submission" date="2020-11" db="EMBL/GenBank/DDBJ databases">
        <authorList>
            <person name="Tran Van P."/>
        </authorList>
    </citation>
    <scope>NUCLEOTIDE SEQUENCE</scope>
</reference>
<dbReference type="AlphaFoldDB" id="A0A7R9F7L8"/>
<feature type="region of interest" description="Disordered" evidence="1">
    <location>
        <begin position="79"/>
        <end position="100"/>
    </location>
</feature>
<dbReference type="EMBL" id="OD569841">
    <property type="protein sequence ID" value="CAD7448321.1"/>
    <property type="molecule type" value="Genomic_DNA"/>
</dbReference>
<gene>
    <name evidence="2" type="ORF">TBIB3V08_LOCUS10608</name>
</gene>
<evidence type="ECO:0000313" key="2">
    <source>
        <dbReference type="EMBL" id="CAD7448321.1"/>
    </source>
</evidence>
<name>A0A7R9F7L8_9NEOP</name>